<dbReference type="OMA" id="DELEYCP"/>
<accession>A0A179IA85</accession>
<evidence type="ECO:0000313" key="3">
    <source>
        <dbReference type="Proteomes" id="UP000243081"/>
    </source>
</evidence>
<dbReference type="OrthoDB" id="3641178at2759"/>
<evidence type="ECO:0000256" key="1">
    <source>
        <dbReference type="SAM" id="MobiDB-lite"/>
    </source>
</evidence>
<keyword evidence="3" id="KW-1185">Reference proteome</keyword>
<organism evidence="2 3">
    <name type="scientific">Cordyceps confragosa</name>
    <name type="common">Lecanicillium lecanii</name>
    <dbReference type="NCBI Taxonomy" id="2714763"/>
    <lineage>
        <taxon>Eukaryota</taxon>
        <taxon>Fungi</taxon>
        <taxon>Dikarya</taxon>
        <taxon>Ascomycota</taxon>
        <taxon>Pezizomycotina</taxon>
        <taxon>Sordariomycetes</taxon>
        <taxon>Hypocreomycetidae</taxon>
        <taxon>Hypocreales</taxon>
        <taxon>Cordycipitaceae</taxon>
        <taxon>Akanthomyces</taxon>
    </lineage>
</organism>
<comment type="caution">
    <text evidence="2">The sequence shown here is derived from an EMBL/GenBank/DDBJ whole genome shotgun (WGS) entry which is preliminary data.</text>
</comment>
<gene>
    <name evidence="2" type="ORF">LLEC1_02272</name>
</gene>
<dbReference type="Proteomes" id="UP000243081">
    <property type="component" value="Unassembled WGS sequence"/>
</dbReference>
<feature type="region of interest" description="Disordered" evidence="1">
    <location>
        <begin position="139"/>
        <end position="160"/>
    </location>
</feature>
<dbReference type="EMBL" id="LUKN01002360">
    <property type="protein sequence ID" value="OAQ99194.1"/>
    <property type="molecule type" value="Genomic_DNA"/>
</dbReference>
<sequence length="347" mass="38339">MAMTAQAVPTDPSTVSCRSGFIPEADQAPLQSWIASQHTQTTSRRPAAKLPLSLKDIPYTTAEWKRALTEVKRDYSNKRYRPCSSRCIEILKNVQTTRHYNLASKESKAADEQAFRAIARPVSPSSSLSSLIESCLSRQSSFTRMSSPTPSTASSIEQPLKRKKKVAFADELEQDLCVRPDSPTLGFSDPSSGRASPRQDIPLDPLPPSVQSMPDICPASSPTSSVDGDDSPKELIEEELSNSEERESLERYSAILASIQRQITSHLSAIDREITAVLSSKPSVPADAETRALELHSRIERLRANGWKRKRFDAQRYEEFREQVMSDMSSCYDIPVAGDGNFAGNLG</sequence>
<feature type="region of interest" description="Disordered" evidence="1">
    <location>
        <begin position="179"/>
        <end position="232"/>
    </location>
</feature>
<evidence type="ECO:0000313" key="2">
    <source>
        <dbReference type="EMBL" id="OAQ99194.1"/>
    </source>
</evidence>
<name>A0A179IA85_CORDF</name>
<proteinExistence type="predicted"/>
<dbReference type="AlphaFoldDB" id="A0A179IA85"/>
<feature type="compositionally biased region" description="Polar residues" evidence="1">
    <location>
        <begin position="139"/>
        <end position="157"/>
    </location>
</feature>
<reference evidence="2 3" key="1">
    <citation type="submission" date="2016-03" db="EMBL/GenBank/DDBJ databases">
        <title>Fine-scale spatial genetic structure of a fungal parasite of coffee scale insects.</title>
        <authorList>
            <person name="Jackson D."/>
            <person name="Zemenick K.A."/>
            <person name="Malloure B."/>
            <person name="Quandt C.A."/>
            <person name="James T.Y."/>
        </authorList>
    </citation>
    <scope>NUCLEOTIDE SEQUENCE [LARGE SCALE GENOMIC DNA]</scope>
    <source>
        <strain evidence="2 3">UM487</strain>
    </source>
</reference>
<protein>
    <submittedName>
        <fullName evidence="2">Uncharacterized protein</fullName>
    </submittedName>
</protein>